<feature type="repeat" description="RCC1" evidence="2">
    <location>
        <begin position="357"/>
        <end position="395"/>
    </location>
</feature>
<evidence type="ECO:0000256" key="1">
    <source>
        <dbReference type="ARBA" id="ARBA00022737"/>
    </source>
</evidence>
<proteinExistence type="predicted"/>
<evidence type="ECO:0000256" key="2">
    <source>
        <dbReference type="PROSITE-ProRule" id="PRU00235"/>
    </source>
</evidence>
<name>A0A1Q9CM87_SYMMI</name>
<feature type="signal peptide" evidence="3">
    <location>
        <begin position="1"/>
        <end position="21"/>
    </location>
</feature>
<dbReference type="OrthoDB" id="444629at2759"/>
<dbReference type="AlphaFoldDB" id="A0A1Q9CM87"/>
<dbReference type="InterPro" id="IPR000408">
    <property type="entry name" value="Reg_chr_condens"/>
</dbReference>
<dbReference type="InterPro" id="IPR009091">
    <property type="entry name" value="RCC1/BLIP-II"/>
</dbReference>
<dbReference type="PANTHER" id="PTHR45622">
    <property type="entry name" value="UBIQUITIN-PROTEIN LIGASE E3A-RELATED"/>
    <property type="match status" value="1"/>
</dbReference>
<keyword evidence="1" id="KW-0677">Repeat</keyword>
<keyword evidence="3" id="KW-0732">Signal</keyword>
<feature type="repeat" description="RCC1" evidence="2">
    <location>
        <begin position="396"/>
        <end position="434"/>
    </location>
</feature>
<feature type="repeat" description="RCC1" evidence="2">
    <location>
        <begin position="513"/>
        <end position="551"/>
    </location>
</feature>
<comment type="caution">
    <text evidence="4">The sequence shown here is derived from an EMBL/GenBank/DDBJ whole genome shotgun (WGS) entry which is preliminary data.</text>
</comment>
<dbReference type="EMBL" id="LSRX01001072">
    <property type="protein sequence ID" value="OLP84044.1"/>
    <property type="molecule type" value="Genomic_DNA"/>
</dbReference>
<dbReference type="Proteomes" id="UP000186817">
    <property type="component" value="Unassembled WGS sequence"/>
</dbReference>
<evidence type="ECO:0000256" key="3">
    <source>
        <dbReference type="SAM" id="SignalP"/>
    </source>
</evidence>
<accession>A0A1Q9CM87</accession>
<dbReference type="PANTHER" id="PTHR45622:SF70">
    <property type="entry name" value="SECRETION-REGULATING GUANINE NUCLEOTIDE EXCHANGE FACTOR"/>
    <property type="match status" value="1"/>
</dbReference>
<dbReference type="InterPro" id="IPR051709">
    <property type="entry name" value="Ub-ligase/GTPase-reg"/>
</dbReference>
<dbReference type="Pfam" id="PF13540">
    <property type="entry name" value="RCC1_2"/>
    <property type="match status" value="7"/>
</dbReference>
<feature type="repeat" description="RCC1" evidence="2">
    <location>
        <begin position="318"/>
        <end position="356"/>
    </location>
</feature>
<dbReference type="PROSITE" id="PS50012">
    <property type="entry name" value="RCC1_3"/>
    <property type="match status" value="5"/>
</dbReference>
<dbReference type="SUPFAM" id="SSF50985">
    <property type="entry name" value="RCC1/BLIP-II"/>
    <property type="match status" value="1"/>
</dbReference>
<gene>
    <name evidence="4" type="primary">HERC6</name>
    <name evidence="4" type="ORF">AK812_SmicGene35126</name>
</gene>
<dbReference type="Gene3D" id="2.130.10.30">
    <property type="entry name" value="Regulator of chromosome condensation 1/beta-lactamase-inhibitor protein II"/>
    <property type="match status" value="1"/>
</dbReference>
<keyword evidence="5" id="KW-1185">Reference proteome</keyword>
<protein>
    <submittedName>
        <fullName evidence="4">Putative E3 ubiquitin-protein ligase HERC6</fullName>
    </submittedName>
</protein>
<feature type="chain" id="PRO_5012593221" evidence="3">
    <location>
        <begin position="22"/>
        <end position="568"/>
    </location>
</feature>
<evidence type="ECO:0000313" key="5">
    <source>
        <dbReference type="Proteomes" id="UP000186817"/>
    </source>
</evidence>
<feature type="repeat" description="RCC1" evidence="2">
    <location>
        <begin position="474"/>
        <end position="512"/>
    </location>
</feature>
<reference evidence="4 5" key="1">
    <citation type="submission" date="2016-02" db="EMBL/GenBank/DDBJ databases">
        <title>Genome analysis of coral dinoflagellate symbionts highlights evolutionary adaptations to a symbiotic lifestyle.</title>
        <authorList>
            <person name="Aranda M."/>
            <person name="Li Y."/>
            <person name="Liew Y.J."/>
            <person name="Baumgarten S."/>
            <person name="Simakov O."/>
            <person name="Wilson M."/>
            <person name="Piel J."/>
            <person name="Ashoor H."/>
            <person name="Bougouffa S."/>
            <person name="Bajic V.B."/>
            <person name="Ryu T."/>
            <person name="Ravasi T."/>
            <person name="Bayer T."/>
            <person name="Micklem G."/>
            <person name="Kim H."/>
            <person name="Bhak J."/>
            <person name="Lajeunesse T.C."/>
            <person name="Voolstra C.R."/>
        </authorList>
    </citation>
    <scope>NUCLEOTIDE SEQUENCE [LARGE SCALE GENOMIC DNA]</scope>
    <source>
        <strain evidence="4 5">CCMP2467</strain>
    </source>
</reference>
<dbReference type="GO" id="GO:0005737">
    <property type="term" value="C:cytoplasm"/>
    <property type="evidence" value="ECO:0007669"/>
    <property type="project" value="TreeGrafter"/>
</dbReference>
<evidence type="ECO:0000313" key="4">
    <source>
        <dbReference type="EMBL" id="OLP84044.1"/>
    </source>
</evidence>
<organism evidence="4 5">
    <name type="scientific">Symbiodinium microadriaticum</name>
    <name type="common">Dinoflagellate</name>
    <name type="synonym">Zooxanthella microadriatica</name>
    <dbReference type="NCBI Taxonomy" id="2951"/>
    <lineage>
        <taxon>Eukaryota</taxon>
        <taxon>Sar</taxon>
        <taxon>Alveolata</taxon>
        <taxon>Dinophyceae</taxon>
        <taxon>Suessiales</taxon>
        <taxon>Symbiodiniaceae</taxon>
        <taxon>Symbiodinium</taxon>
    </lineage>
</organism>
<sequence length="568" mass="61118">MTVDICFQVVNVLLLSGLVGPQQWQNPMAAFQKLATLQGFGLAAKRIAVSGHVNENARDCIVSFPGKYSQEALSLACVFLTDRASGLGAHCDNPDEPGECWCRAIYGHLPASTYISVVDMRPAMQNSQAPIELEFKRADAVAMGQRLVIREEHYGELEWQRELADAEEDARARCAANHGRAPWGCRWFDDWRRNVDKAVELKQTLHVFYFEVAYLDREGELLRITYVEHDIREFQELVSRLCREHVRQLSYSKRLLADGYTSTASSGNRRIGALKQNKRLLRFGLNANRQRDVQTGLGAVVAISAAAVYRTCAVRSDGQLVCFGDNIYGQCDVPTDLGAVRAVSAGDRHTCAVRSDGQLVCFGDNSAGQCDVPTNLGTVLAVSAGCSHTCAVRSDGQLVCFGWNAVGQCDVPTNLGTVLAVSAGDAHTCAVRSDGHLVSFGWNNDGQCDVPTDLGAVVTVSTCSGHTCAVRSDGQLVCFGSNIYGQCDVPTDLGAVVAVSAGSHHTCAVRSDGQLVCFGDNIYGQCDVPTDLGAVRAVSAGDHHTCAVTSDGQLVCFGDKPTEVPTGR</sequence>